<dbReference type="RefSeq" id="WP_062592408.1">
    <property type="nucleotide sequence ID" value="NZ_LQZQ01000045.1"/>
</dbReference>
<dbReference type="InterPro" id="IPR027417">
    <property type="entry name" value="P-loop_NTPase"/>
</dbReference>
<dbReference type="Pfam" id="PF13175">
    <property type="entry name" value="AAA_15"/>
    <property type="match status" value="1"/>
</dbReference>
<evidence type="ECO:0000313" key="2">
    <source>
        <dbReference type="EMBL" id="KYG74933.1"/>
    </source>
</evidence>
<dbReference type="AlphaFoldDB" id="A0A150X8B3"/>
<dbReference type="SUPFAM" id="SSF52540">
    <property type="entry name" value="P-loop containing nucleoside triphosphate hydrolases"/>
    <property type="match status" value="1"/>
</dbReference>
<evidence type="ECO:0000259" key="1">
    <source>
        <dbReference type="Pfam" id="PF13175"/>
    </source>
</evidence>
<name>A0A150X8B3_ROSEK</name>
<gene>
    <name evidence="2" type="ORF">MB14_06950</name>
</gene>
<comment type="caution">
    <text evidence="2">The sequence shown here is derived from an EMBL/GenBank/DDBJ whole genome shotgun (WGS) entry which is preliminary data.</text>
</comment>
<protein>
    <recommendedName>
        <fullName evidence="1">Endonuclease GajA/Old nuclease/RecF-like AAA domain-containing protein</fullName>
    </recommendedName>
</protein>
<organism evidence="2 3">
    <name type="scientific">Roseivirga ehrenbergii (strain DSM 102268 / JCM 13514 / KCTC 12282 / NCIMB 14502 / KMM 6017)</name>
    <dbReference type="NCBI Taxonomy" id="279360"/>
    <lineage>
        <taxon>Bacteria</taxon>
        <taxon>Pseudomonadati</taxon>
        <taxon>Bacteroidota</taxon>
        <taxon>Cytophagia</taxon>
        <taxon>Cytophagales</taxon>
        <taxon>Roseivirgaceae</taxon>
        <taxon>Roseivirga</taxon>
    </lineage>
</organism>
<dbReference type="InterPro" id="IPR051396">
    <property type="entry name" value="Bact_Antivir_Def_Nuclease"/>
</dbReference>
<proteinExistence type="predicted"/>
<accession>A0A150X8B3</accession>
<dbReference type="InterPro" id="IPR041685">
    <property type="entry name" value="AAA_GajA/Old/RecF-like"/>
</dbReference>
<dbReference type="STRING" id="279360.MB14_06950"/>
<dbReference type="EMBL" id="LQZQ01000045">
    <property type="protein sequence ID" value="KYG74933.1"/>
    <property type="molecule type" value="Genomic_DNA"/>
</dbReference>
<dbReference type="Proteomes" id="UP000075583">
    <property type="component" value="Unassembled WGS sequence"/>
</dbReference>
<dbReference type="Gene3D" id="3.40.50.300">
    <property type="entry name" value="P-loop containing nucleotide triphosphate hydrolases"/>
    <property type="match status" value="1"/>
</dbReference>
<evidence type="ECO:0000313" key="3">
    <source>
        <dbReference type="Proteomes" id="UP000075583"/>
    </source>
</evidence>
<keyword evidence="3" id="KW-1185">Reference proteome</keyword>
<dbReference type="PANTHER" id="PTHR43581:SF4">
    <property type="entry name" value="ATP_GTP PHOSPHATASE"/>
    <property type="match status" value="1"/>
</dbReference>
<dbReference type="PANTHER" id="PTHR43581">
    <property type="entry name" value="ATP/GTP PHOSPHATASE"/>
    <property type="match status" value="1"/>
</dbReference>
<reference evidence="2" key="1">
    <citation type="submission" date="2016-01" db="EMBL/GenBank/DDBJ databases">
        <title>Genome sequencing of Roseivirga ehrenbergii KMM 6017.</title>
        <authorList>
            <person name="Selvaratnam C."/>
            <person name="Thevarajoo S."/>
            <person name="Goh K.M."/>
            <person name="Ee R."/>
            <person name="Chan K.-G."/>
            <person name="Chong C.S."/>
        </authorList>
    </citation>
    <scope>NUCLEOTIDE SEQUENCE [LARGE SCALE GENOMIC DNA]</scope>
    <source>
        <strain evidence="2">KMM 6017</strain>
    </source>
</reference>
<sequence length="628" mass="72315">MYLKKLKLLNFRSYESIEIEFDQNLNVIIGKNDIGKSTILEALDIFFGQERIKIDITDKNVFQGSEMAISCSFIIEPEKEYLIDTDVKTNLKDEFLLNKDGLLEIKKVWDCSKEKITATSLKTYIISEYPKEFHKSPLPTLKIDDLKKILENVDNSDIAFALHDKLNNNELEGLEIGTYSADVDIKIPIKIDKRKRADIRKAIYQVINDKELITVELPIDKEDGKNIWNSISNDLPLFFLFQSDRANKDTDKEVQDPLKVITKTAIGNVLEKLEEVKELIKQSAELIGNETIKKLEEMNPELAKVLKPDVSNKAWDTLFSFSFIGDDNIPMNKRGSGVRRLILLNYFRAEAERKNSSNKTVIYAIEEPETSQHPNHQVLLIDALNEIAQKENHQVIITTHSPEIAKQSKSEHLILIDKVDGVNRIIQDDNKLKAIAETLGITAYLGKLVICVEGENDINFLLNLNQTITDFKDIIDLKKENIKIIPMGGSSLKNWVERHYLEGSNVVEYHLYDKDSNEQYKSTVEKVNSRSDNSKGVLTKKREMENYIHSSLYDKEFEIDCSTIEDWDNADIARIVTDKTSKFNDEKIIKQITNGKLTKELKKEHLEEMNAFVEIKSWFEDIKYLNEN</sequence>
<dbReference type="OrthoDB" id="9784297at2"/>
<feature type="domain" description="Endonuclease GajA/Old nuclease/RecF-like AAA" evidence="1">
    <location>
        <begin position="1"/>
        <end position="405"/>
    </location>
</feature>